<proteinExistence type="predicted"/>
<evidence type="ECO:0000256" key="1">
    <source>
        <dbReference type="SAM" id="MobiDB-lite"/>
    </source>
</evidence>
<keyword evidence="3" id="KW-1185">Reference proteome</keyword>
<accession>A0A151JAJ5</accession>
<organism evidence="2 3">
    <name type="scientific">Trachymyrmex cornetzi</name>
    <dbReference type="NCBI Taxonomy" id="471704"/>
    <lineage>
        <taxon>Eukaryota</taxon>
        <taxon>Metazoa</taxon>
        <taxon>Ecdysozoa</taxon>
        <taxon>Arthropoda</taxon>
        <taxon>Hexapoda</taxon>
        <taxon>Insecta</taxon>
        <taxon>Pterygota</taxon>
        <taxon>Neoptera</taxon>
        <taxon>Endopterygota</taxon>
        <taxon>Hymenoptera</taxon>
        <taxon>Apocrita</taxon>
        <taxon>Aculeata</taxon>
        <taxon>Formicoidea</taxon>
        <taxon>Formicidae</taxon>
        <taxon>Myrmicinae</taxon>
        <taxon>Trachymyrmex</taxon>
    </lineage>
</organism>
<dbReference type="Proteomes" id="UP000078492">
    <property type="component" value="Unassembled WGS sequence"/>
</dbReference>
<protein>
    <submittedName>
        <fullName evidence="2">Uncharacterized protein</fullName>
    </submittedName>
</protein>
<reference evidence="2 3" key="1">
    <citation type="submission" date="2015-09" db="EMBL/GenBank/DDBJ databases">
        <title>Trachymyrmex cornetzi WGS genome.</title>
        <authorList>
            <person name="Nygaard S."/>
            <person name="Hu H."/>
            <person name="Boomsma J."/>
            <person name="Zhang G."/>
        </authorList>
    </citation>
    <scope>NUCLEOTIDE SEQUENCE [LARGE SCALE GENOMIC DNA]</scope>
    <source>
        <strain evidence="2">Tcor2-1</strain>
        <tissue evidence="2">Whole body</tissue>
    </source>
</reference>
<sequence length="230" mass="26165">MNISVPLCTSITSRKHHISDGRAHTARVRFMSTECRNERGKSSSDRESSLLPVAVRRFRIPAQSSSRIYTAELKTGMSLTLHTRSPRGNTVSDERIRRLTRSLFNTVSTPPNERHETSPRQGPRSSARWMMDGKREDGTEILSDPAPFRTVGAENPIAVVYPNTRVPTFSNLIAPRRDTNATPSARSRTSSATRYGFYTRRATITWPTRRIVHARRIRGFRTGWTKKKVR</sequence>
<feature type="region of interest" description="Disordered" evidence="1">
    <location>
        <begin position="103"/>
        <end position="128"/>
    </location>
</feature>
<name>A0A151JAJ5_9HYME</name>
<evidence type="ECO:0000313" key="2">
    <source>
        <dbReference type="EMBL" id="KYN22054.1"/>
    </source>
</evidence>
<dbReference type="EMBL" id="KQ979266">
    <property type="protein sequence ID" value="KYN22054.1"/>
    <property type="molecule type" value="Genomic_DNA"/>
</dbReference>
<gene>
    <name evidence="2" type="ORF">ALC57_05554</name>
</gene>
<dbReference type="AlphaFoldDB" id="A0A151JAJ5"/>
<evidence type="ECO:0000313" key="3">
    <source>
        <dbReference type="Proteomes" id="UP000078492"/>
    </source>
</evidence>